<comment type="caution">
    <text evidence="1">The sequence shown here is derived from an EMBL/GenBank/DDBJ whole genome shotgun (WGS) entry which is preliminary data.</text>
</comment>
<keyword evidence="2" id="KW-1185">Reference proteome</keyword>
<proteinExistence type="predicted"/>
<protein>
    <submittedName>
        <fullName evidence="1">Uncharacterized protein</fullName>
    </submittedName>
</protein>
<evidence type="ECO:0000313" key="1">
    <source>
        <dbReference type="EMBL" id="GIY63168.1"/>
    </source>
</evidence>
<evidence type="ECO:0000313" key="2">
    <source>
        <dbReference type="Proteomes" id="UP001054837"/>
    </source>
</evidence>
<sequence length="88" mass="9651">MLDSGDGQRYYKQSWQCNKQCGALGRVLVRSRESPHRYVSAKANNSIYHISSTNGRALRNASTEARPPLCPSAKSFAIPVCSATFSAE</sequence>
<accession>A0AAV4UZZ2</accession>
<reference evidence="1 2" key="1">
    <citation type="submission" date="2021-06" db="EMBL/GenBank/DDBJ databases">
        <title>Caerostris darwini draft genome.</title>
        <authorList>
            <person name="Kono N."/>
            <person name="Arakawa K."/>
        </authorList>
    </citation>
    <scope>NUCLEOTIDE SEQUENCE [LARGE SCALE GENOMIC DNA]</scope>
</reference>
<dbReference type="Proteomes" id="UP001054837">
    <property type="component" value="Unassembled WGS sequence"/>
</dbReference>
<dbReference type="EMBL" id="BPLQ01012162">
    <property type="protein sequence ID" value="GIY63168.1"/>
    <property type="molecule type" value="Genomic_DNA"/>
</dbReference>
<gene>
    <name evidence="1" type="ORF">CDAR_492671</name>
</gene>
<dbReference type="AlphaFoldDB" id="A0AAV4UZZ2"/>
<organism evidence="1 2">
    <name type="scientific">Caerostris darwini</name>
    <dbReference type="NCBI Taxonomy" id="1538125"/>
    <lineage>
        <taxon>Eukaryota</taxon>
        <taxon>Metazoa</taxon>
        <taxon>Ecdysozoa</taxon>
        <taxon>Arthropoda</taxon>
        <taxon>Chelicerata</taxon>
        <taxon>Arachnida</taxon>
        <taxon>Araneae</taxon>
        <taxon>Araneomorphae</taxon>
        <taxon>Entelegynae</taxon>
        <taxon>Araneoidea</taxon>
        <taxon>Araneidae</taxon>
        <taxon>Caerostris</taxon>
    </lineage>
</organism>
<name>A0AAV4UZZ2_9ARAC</name>